<dbReference type="PANTHER" id="PTHR13992">
    <property type="entry name" value="NUCLEAR RECEPTOR CO-REPRESSOR RELATED NCOR"/>
    <property type="match status" value="1"/>
</dbReference>
<dbReference type="GO" id="GO:0032991">
    <property type="term" value="C:protein-containing complex"/>
    <property type="evidence" value="ECO:0007669"/>
    <property type="project" value="UniProtKB-ARBA"/>
</dbReference>
<dbReference type="InterPro" id="IPR017930">
    <property type="entry name" value="Myb_dom"/>
</dbReference>
<feature type="compositionally biased region" description="Polar residues" evidence="2">
    <location>
        <begin position="456"/>
        <end position="465"/>
    </location>
</feature>
<feature type="compositionally biased region" description="Basic and acidic residues" evidence="2">
    <location>
        <begin position="55"/>
        <end position="107"/>
    </location>
</feature>
<sequence>MSVAGSTSSRGTHSRSRSRSRSPPYNDGRYMPPRYSSRYDSYSYRPRSAMSNAIDDYRELRDRDRDRDRDRGRDRLPLNMRDDRYISRGRDRDNRYPPRYYRDDLPPPHHYPPSSIPREYPKPSSSGSVRRDNVKEDIRMGNNGPDTYTPPPRYNDWHRDRDRDRDRERDRRYRDDWRDMDMRSRDRDSYMMRYDNSGYGPPPPPLAPPSLSMSYAPFGGDSYRPDRDRDRDMPPSPGGPHLPYYDRDRMDDRDFYRHAPRNGPMDTDRYRGRPARSWGPNSSPAPSTIGPIKGGRVNDRDREREGSVKSPRSATSASGVPPWAPVPSSSAATTPTTQRPGRDDIKSDDMERAAGFENIESGSAITPKRGNTPDRKENDRMDFDQLSATTASERPSPPQSSTTSEIVETVKTKSELKPESVPQQGENNNDRDEEVKVKKEYEEQSTIGEDMDTLTMPLQPSSGSGDNIAEQPKLESDKTPRTTTSDVTQTTAPQMGEEVPAQQPQQPATVATASKDISSGTPTTTETTNKDISNDTPAITKIANKDISSDTPAVTKTANKDISSDISTTTATTSKDVSSDIPAGTIDMDAPVSTATESETQHVEEAISDTNKQMTQQEIVERIDQIENDITMYEEMLEQMDKNEEETVEEVKKETNSDDEERGATLKTATVDATGGEEVTGSFSETAQEQKEREEEEAARQQALQVISEETSRAQPMADIDNLSSLRASPVMRKRPQLLINQVRSNDETDDLLSEKLIADNRKIAKDNSKMIGGWQGKADTGADWSDEEEWTKPLYRSIEEFPCYKENVKNFDKVRVSVANSMAEHNKKMKKKELRLKKEFRERYEDWKKRNISLDIIRDHERRASEKYTYRSQSRRRVEEESDELVDGVVFNGDSDALRFSADGPGNNYGGPAQNAWTSDAARSEAELLEIIQSLESADMRNPELRAAKTTATIPSMILDEKERMRTFDDRRGLVMDPLTYYHTGSETEDHWTQQEMTNFMESYMQYPKQFDKIAAAVKTKSAPQCVLFYYRKKTKIDFKALVSKGRRGKAGKRRDRLAEAIRRATGASTTRKGKSKGSALMTDIGEAQVSRKAKQQKETERKSRELRELEEANAYWDGVHERRRTKRPGPTPSASTPTNTAQGSPSTVTNPFGSSVTGDELDKGRGDKRRLPRRTKGRSPRGSVGGTQSVPSDTTTIPPSSSSNTNNPESGDEMDSSERNVATTAKWTDEDKKAAIEAFKVHGRNFTHVATLVGTKTEDQCRNFYHNYKRKYGPNAFDEESETTPTSPSIASTSAVVSVPVAVTTSATPPSLPSTTTGAQPTATVNDITVRPDLKAEEEDAAAALMGMCRMGATTPPATSTSTKPTQGHTRTLSTQMDEKPRSSVSSTTNVPGQRRRRARTSSGKAVDSDVMEEWMEAEFSASRPTRRPGRPPGTTMSSDAAKRPAYSSYWTVSEKSELIRCLEKYGCDWEKVANILTSKTATQVRNFYVNNEEKMQLDEVVKRYERAHQQQQQQQSSATVPIPPTQSQQIQPQQRQPTPQAPPPSLASSGQSQPHHSQEPARAQPGSYDESSKAHFRVLQNLPFPQPVATEQPTYTSLAMGSAPRVGYYTPSPPAPPPTQVPHPTPPGRQPMHSYHGPPPPGYSSLHPHPPPGPQSSPPSRSATVSPYPPHPLPQSQHHHTTSTPPHPPQPYSHIHPDRPSHSISSSHQQRRPPHLTTSMSETASSSVTKVADLLNSDEPSDSTNQNNNWESWFS</sequence>
<feature type="compositionally biased region" description="Pro residues" evidence="2">
    <location>
        <begin position="1640"/>
        <end position="1660"/>
    </location>
</feature>
<feature type="compositionally biased region" description="Low complexity" evidence="2">
    <location>
        <begin position="1"/>
        <end position="11"/>
    </location>
</feature>
<feature type="compositionally biased region" description="Basic residues" evidence="2">
    <location>
        <begin position="1168"/>
        <end position="1181"/>
    </location>
</feature>
<dbReference type="InterPro" id="IPR001005">
    <property type="entry name" value="SANT/Myb"/>
</dbReference>
<dbReference type="SMART" id="SM00717">
    <property type="entry name" value="SANT"/>
    <property type="match status" value="3"/>
</dbReference>
<dbReference type="GO" id="GO:0006357">
    <property type="term" value="P:regulation of transcription by RNA polymerase II"/>
    <property type="evidence" value="ECO:0007669"/>
    <property type="project" value="TreeGrafter"/>
</dbReference>
<dbReference type="OrthoDB" id="10258692at2759"/>
<dbReference type="EMBL" id="JAEPRB010000150">
    <property type="protein sequence ID" value="KAG2220155.1"/>
    <property type="molecule type" value="Genomic_DNA"/>
</dbReference>
<feature type="compositionally biased region" description="Basic and acidic residues" evidence="2">
    <location>
        <begin position="296"/>
        <end position="307"/>
    </location>
</feature>
<dbReference type="PROSITE" id="PS51293">
    <property type="entry name" value="SANT"/>
    <property type="match status" value="3"/>
</dbReference>
<feature type="compositionally biased region" description="Basic and acidic residues" evidence="2">
    <location>
        <begin position="155"/>
        <end position="171"/>
    </location>
</feature>
<dbReference type="Proteomes" id="UP000646827">
    <property type="component" value="Unassembled WGS sequence"/>
</dbReference>
<feature type="compositionally biased region" description="Basic and acidic residues" evidence="2">
    <location>
        <begin position="408"/>
        <end position="418"/>
    </location>
</feature>
<feature type="compositionally biased region" description="Low complexity" evidence="2">
    <location>
        <begin position="1528"/>
        <end position="1541"/>
    </location>
</feature>
<dbReference type="InterPro" id="IPR051571">
    <property type="entry name" value="N-CoR_corepressor"/>
</dbReference>
<feature type="compositionally biased region" description="Polar residues" evidence="2">
    <location>
        <begin position="1745"/>
        <end position="1758"/>
    </location>
</feature>
<feature type="domain" description="SANT" evidence="4">
    <location>
        <begin position="1224"/>
        <end position="1275"/>
    </location>
</feature>
<protein>
    <recommendedName>
        <fullName evidence="8">SANT domain-containing protein</fullName>
    </recommendedName>
</protein>
<feature type="domain" description="HTH myb-type" evidence="5">
    <location>
        <begin position="1221"/>
        <end position="1275"/>
    </location>
</feature>
<proteinExistence type="predicted"/>
<keyword evidence="1" id="KW-0175">Coiled coil</keyword>
<dbReference type="InterPro" id="IPR017884">
    <property type="entry name" value="SANT_dom"/>
</dbReference>
<feature type="compositionally biased region" description="Low complexity" evidence="2">
    <location>
        <begin position="209"/>
        <end position="222"/>
    </location>
</feature>
<feature type="region of interest" description="Disordered" evidence="2">
    <location>
        <begin position="709"/>
        <end position="728"/>
    </location>
</feature>
<evidence type="ECO:0000259" key="5">
    <source>
        <dbReference type="PROSITE" id="PS51294"/>
    </source>
</evidence>
<feature type="compositionally biased region" description="Low complexity" evidence="2">
    <location>
        <begin position="1355"/>
        <end position="1368"/>
    </location>
</feature>
<dbReference type="Pfam" id="PF00249">
    <property type="entry name" value="Myb_DNA-binding"/>
    <property type="match status" value="2"/>
</dbReference>
<evidence type="ECO:0000256" key="2">
    <source>
        <dbReference type="SAM" id="MobiDB-lite"/>
    </source>
</evidence>
<feature type="compositionally biased region" description="Low complexity" evidence="2">
    <location>
        <begin position="29"/>
        <end position="48"/>
    </location>
</feature>
<feature type="region of interest" description="Disordered" evidence="2">
    <location>
        <begin position="640"/>
        <end position="701"/>
    </location>
</feature>
<dbReference type="GO" id="GO:0000785">
    <property type="term" value="C:chromatin"/>
    <property type="evidence" value="ECO:0007669"/>
    <property type="project" value="TreeGrafter"/>
</dbReference>
<dbReference type="PANTHER" id="PTHR13992:SF39">
    <property type="entry name" value="SMRTER, ISOFORM G"/>
    <property type="match status" value="1"/>
</dbReference>
<dbReference type="InterPro" id="IPR009057">
    <property type="entry name" value="Homeodomain-like_sf"/>
</dbReference>
<dbReference type="SUPFAM" id="SSF46689">
    <property type="entry name" value="Homeodomain-like"/>
    <property type="match status" value="3"/>
</dbReference>
<feature type="compositionally biased region" description="Polar residues" evidence="2">
    <location>
        <begin position="1385"/>
        <end position="1394"/>
    </location>
</feature>
<feature type="compositionally biased region" description="Polar residues" evidence="2">
    <location>
        <begin position="386"/>
        <end position="406"/>
    </location>
</feature>
<gene>
    <name evidence="6" type="ORF">INT45_013853</name>
</gene>
<feature type="compositionally biased region" description="Low complexity" evidence="2">
    <location>
        <begin position="1134"/>
        <end position="1143"/>
    </location>
</feature>
<accession>A0A8H7S0V0</accession>
<feature type="compositionally biased region" description="Polar residues" evidence="2">
    <location>
        <begin position="1369"/>
        <end position="1378"/>
    </location>
</feature>
<feature type="compositionally biased region" description="Pro residues" evidence="2">
    <location>
        <begin position="1614"/>
        <end position="1632"/>
    </location>
</feature>
<evidence type="ECO:0000259" key="3">
    <source>
        <dbReference type="PROSITE" id="PS50090"/>
    </source>
</evidence>
<feature type="compositionally biased region" description="Basic and acidic residues" evidence="2">
    <location>
        <begin position="129"/>
        <end position="139"/>
    </location>
</feature>
<feature type="compositionally biased region" description="Basic and acidic residues" evidence="2">
    <location>
        <begin position="223"/>
        <end position="233"/>
    </location>
</feature>
<organism evidence="6 7">
    <name type="scientific">Circinella minor</name>
    <dbReference type="NCBI Taxonomy" id="1195481"/>
    <lineage>
        <taxon>Eukaryota</taxon>
        <taxon>Fungi</taxon>
        <taxon>Fungi incertae sedis</taxon>
        <taxon>Mucoromycota</taxon>
        <taxon>Mucoromycotina</taxon>
        <taxon>Mucoromycetes</taxon>
        <taxon>Mucorales</taxon>
        <taxon>Lichtheimiaceae</taxon>
        <taxon>Circinella</taxon>
    </lineage>
</organism>
<dbReference type="CDD" id="cd00167">
    <property type="entry name" value="SANT"/>
    <property type="match status" value="3"/>
</dbReference>
<feature type="coiled-coil region" evidence="1">
    <location>
        <begin position="823"/>
        <end position="851"/>
    </location>
</feature>
<dbReference type="PROSITE" id="PS50090">
    <property type="entry name" value="MYB_LIKE"/>
    <property type="match status" value="2"/>
</dbReference>
<dbReference type="Gene3D" id="1.10.10.60">
    <property type="entry name" value="Homeodomain-like"/>
    <property type="match status" value="1"/>
</dbReference>
<evidence type="ECO:0000313" key="6">
    <source>
        <dbReference type="EMBL" id="KAG2220155.1"/>
    </source>
</evidence>
<feature type="region of interest" description="Disordered" evidence="2">
    <location>
        <begin position="1605"/>
        <end position="1758"/>
    </location>
</feature>
<dbReference type="GO" id="GO:0005654">
    <property type="term" value="C:nucleoplasm"/>
    <property type="evidence" value="ECO:0007669"/>
    <property type="project" value="UniProtKB-ARBA"/>
</dbReference>
<feature type="region of interest" description="Disordered" evidence="2">
    <location>
        <begin position="1"/>
        <end position="171"/>
    </location>
</feature>
<feature type="compositionally biased region" description="Polar residues" evidence="2">
    <location>
        <begin position="1719"/>
        <end position="1732"/>
    </location>
</feature>
<feature type="region of interest" description="Disordered" evidence="2">
    <location>
        <begin position="1064"/>
        <end position="1230"/>
    </location>
</feature>
<feature type="domain" description="Myb-like" evidence="3">
    <location>
        <begin position="1453"/>
        <end position="1495"/>
    </location>
</feature>
<feature type="compositionally biased region" description="Basic and acidic residues" evidence="2">
    <location>
        <begin position="428"/>
        <end position="442"/>
    </location>
</feature>
<keyword evidence="7" id="KW-1185">Reference proteome</keyword>
<name>A0A8H7S0V0_9FUNG</name>
<reference evidence="6 7" key="1">
    <citation type="submission" date="2020-12" db="EMBL/GenBank/DDBJ databases">
        <title>Metabolic potential, ecology and presence of endohyphal bacteria is reflected in genomic diversity of Mucoromycotina.</title>
        <authorList>
            <person name="Muszewska A."/>
            <person name="Okrasinska A."/>
            <person name="Steczkiewicz K."/>
            <person name="Drgas O."/>
            <person name="Orlowska M."/>
            <person name="Perlinska-Lenart U."/>
            <person name="Aleksandrzak-Piekarczyk T."/>
            <person name="Szatraj K."/>
            <person name="Zielenkiewicz U."/>
            <person name="Pilsyk S."/>
            <person name="Malc E."/>
            <person name="Mieczkowski P."/>
            <person name="Kruszewska J.S."/>
            <person name="Biernat P."/>
            <person name="Pawlowska J."/>
        </authorList>
    </citation>
    <scope>NUCLEOTIDE SEQUENCE [LARGE SCALE GENOMIC DNA]</scope>
    <source>
        <strain evidence="6 7">CBS 142.35</strain>
    </source>
</reference>
<dbReference type="Gene3D" id="1.20.58.1880">
    <property type="match status" value="2"/>
</dbReference>
<feature type="region of interest" description="Disordered" evidence="2">
    <location>
        <begin position="1507"/>
        <end position="1575"/>
    </location>
</feature>
<feature type="compositionally biased region" description="Basic and acidic residues" evidence="2">
    <location>
        <begin position="340"/>
        <end position="354"/>
    </location>
</feature>
<feature type="compositionally biased region" description="Polar residues" evidence="2">
    <location>
        <begin position="1144"/>
        <end position="1159"/>
    </location>
</feature>
<dbReference type="PROSITE" id="PS51294">
    <property type="entry name" value="HTH_MYB"/>
    <property type="match status" value="1"/>
</dbReference>
<feature type="compositionally biased region" description="Polar residues" evidence="2">
    <location>
        <begin position="481"/>
        <end position="493"/>
    </location>
</feature>
<feature type="region of interest" description="Disordered" evidence="2">
    <location>
        <begin position="1353"/>
        <end position="1452"/>
    </location>
</feature>
<feature type="domain" description="Myb-like" evidence="3">
    <location>
        <begin position="1221"/>
        <end position="1271"/>
    </location>
</feature>
<feature type="compositionally biased region" description="Basic and acidic residues" evidence="2">
    <location>
        <begin position="1097"/>
        <end position="1112"/>
    </location>
</feature>
<evidence type="ECO:0008006" key="8">
    <source>
        <dbReference type="Google" id="ProtNLM"/>
    </source>
</evidence>
<evidence type="ECO:0000256" key="1">
    <source>
        <dbReference type="SAM" id="Coils"/>
    </source>
</evidence>
<feature type="domain" description="SANT" evidence="4">
    <location>
        <begin position="1448"/>
        <end position="1499"/>
    </location>
</feature>
<feature type="compositionally biased region" description="Low complexity" evidence="2">
    <location>
        <begin position="564"/>
        <end position="580"/>
    </location>
</feature>
<feature type="compositionally biased region" description="Low complexity" evidence="2">
    <location>
        <begin position="499"/>
        <end position="513"/>
    </location>
</feature>
<comment type="caution">
    <text evidence="6">The sequence shown here is derived from an EMBL/GenBank/DDBJ whole genome shotgun (WGS) entry which is preliminary data.</text>
</comment>
<feature type="compositionally biased region" description="Basic and acidic residues" evidence="2">
    <location>
        <begin position="371"/>
        <end position="383"/>
    </location>
</feature>
<evidence type="ECO:0000313" key="7">
    <source>
        <dbReference type="Proteomes" id="UP000646827"/>
    </source>
</evidence>
<feature type="compositionally biased region" description="Low complexity" evidence="2">
    <location>
        <begin position="1191"/>
        <end position="1211"/>
    </location>
</feature>
<feature type="compositionally biased region" description="Low complexity" evidence="2">
    <location>
        <begin position="316"/>
        <end position="337"/>
    </location>
</feature>
<evidence type="ECO:0000259" key="4">
    <source>
        <dbReference type="PROSITE" id="PS51293"/>
    </source>
</evidence>
<feature type="region of interest" description="Disordered" evidence="2">
    <location>
        <begin position="193"/>
        <end position="613"/>
    </location>
</feature>
<feature type="domain" description="SANT" evidence="4">
    <location>
        <begin position="988"/>
        <end position="1039"/>
    </location>
</feature>
<feature type="compositionally biased region" description="Basic and acidic residues" evidence="2">
    <location>
        <begin position="244"/>
        <end position="257"/>
    </location>
</feature>